<protein>
    <submittedName>
        <fullName evidence="2">Uncharacterized protein</fullName>
    </submittedName>
</protein>
<organism evidence="2 3">
    <name type="scientific">Prorocentrum cordatum</name>
    <dbReference type="NCBI Taxonomy" id="2364126"/>
    <lineage>
        <taxon>Eukaryota</taxon>
        <taxon>Sar</taxon>
        <taxon>Alveolata</taxon>
        <taxon>Dinophyceae</taxon>
        <taxon>Prorocentrales</taxon>
        <taxon>Prorocentraceae</taxon>
        <taxon>Prorocentrum</taxon>
    </lineage>
</organism>
<sequence length="96" mass="10350">MISGSGFHMPTLLKFPGSPCPPWTPGGFEPTTECADGRALAGAAADEGRLEPPARANWRRRGEEEEEEEEGEAESLRGCERPCLRADSPKPARVDA</sequence>
<dbReference type="Proteomes" id="UP001189429">
    <property type="component" value="Unassembled WGS sequence"/>
</dbReference>
<keyword evidence="3" id="KW-1185">Reference proteome</keyword>
<evidence type="ECO:0000256" key="1">
    <source>
        <dbReference type="SAM" id="MobiDB-lite"/>
    </source>
</evidence>
<evidence type="ECO:0000313" key="3">
    <source>
        <dbReference type="Proteomes" id="UP001189429"/>
    </source>
</evidence>
<accession>A0ABN9U395</accession>
<proteinExistence type="predicted"/>
<feature type="region of interest" description="Disordered" evidence="1">
    <location>
        <begin position="1"/>
        <end position="96"/>
    </location>
</feature>
<comment type="caution">
    <text evidence="2">The sequence shown here is derived from an EMBL/GenBank/DDBJ whole genome shotgun (WGS) entry which is preliminary data.</text>
</comment>
<dbReference type="EMBL" id="CAUYUJ010015386">
    <property type="protein sequence ID" value="CAK0853291.1"/>
    <property type="molecule type" value="Genomic_DNA"/>
</dbReference>
<gene>
    <name evidence="2" type="ORF">PCOR1329_LOCUS44817</name>
</gene>
<name>A0ABN9U395_9DINO</name>
<reference evidence="2" key="1">
    <citation type="submission" date="2023-10" db="EMBL/GenBank/DDBJ databases">
        <authorList>
            <person name="Chen Y."/>
            <person name="Shah S."/>
            <person name="Dougan E. K."/>
            <person name="Thang M."/>
            <person name="Chan C."/>
        </authorList>
    </citation>
    <scope>NUCLEOTIDE SEQUENCE [LARGE SCALE GENOMIC DNA]</scope>
</reference>
<feature type="compositionally biased region" description="Basic and acidic residues" evidence="1">
    <location>
        <begin position="74"/>
        <end position="96"/>
    </location>
</feature>
<feature type="compositionally biased region" description="Acidic residues" evidence="1">
    <location>
        <begin position="64"/>
        <end position="73"/>
    </location>
</feature>
<evidence type="ECO:0000313" key="2">
    <source>
        <dbReference type="EMBL" id="CAK0853291.1"/>
    </source>
</evidence>